<dbReference type="Proteomes" id="UP000199662">
    <property type="component" value="Unassembled WGS sequence"/>
</dbReference>
<organism evidence="6 7">
    <name type="scientific">Propionispira arboris</name>
    <dbReference type="NCBI Taxonomy" id="84035"/>
    <lineage>
        <taxon>Bacteria</taxon>
        <taxon>Bacillati</taxon>
        <taxon>Bacillota</taxon>
        <taxon>Negativicutes</taxon>
        <taxon>Selenomonadales</taxon>
        <taxon>Selenomonadaceae</taxon>
        <taxon>Propionispira</taxon>
    </lineage>
</organism>
<dbReference type="GO" id="GO:0051539">
    <property type="term" value="F:4 iron, 4 sulfur cluster binding"/>
    <property type="evidence" value="ECO:0007669"/>
    <property type="project" value="UniProtKB-KW"/>
</dbReference>
<dbReference type="InterPro" id="IPR010226">
    <property type="entry name" value="NADH_quinone_OxRdtase_chainI"/>
</dbReference>
<dbReference type="Gene3D" id="3.30.70.3270">
    <property type="match status" value="1"/>
</dbReference>
<dbReference type="InterPro" id="IPR017896">
    <property type="entry name" value="4Fe4S_Fe-S-bd"/>
</dbReference>
<dbReference type="EMBL" id="FNZK01000005">
    <property type="protein sequence ID" value="SEJ28243.1"/>
    <property type="molecule type" value="Genomic_DNA"/>
</dbReference>
<proteinExistence type="predicted"/>
<dbReference type="SUPFAM" id="SSF54862">
    <property type="entry name" value="4Fe-4S ferredoxins"/>
    <property type="match status" value="1"/>
</dbReference>
<feature type="domain" description="4Fe-4S ferredoxin-type" evidence="5">
    <location>
        <begin position="34"/>
        <end position="63"/>
    </location>
</feature>
<reference evidence="6 7" key="1">
    <citation type="submission" date="2016-10" db="EMBL/GenBank/DDBJ databases">
        <authorList>
            <person name="de Groot N.N."/>
        </authorList>
    </citation>
    <scope>NUCLEOTIDE SEQUENCE [LARGE SCALE GENOMIC DNA]</scope>
    <source>
        <strain evidence="6 7">DSM 2179</strain>
    </source>
</reference>
<protein>
    <submittedName>
        <fullName evidence="6">4Fe-4S dicluster domain-containing protein</fullName>
    </submittedName>
</protein>
<keyword evidence="1" id="KW-0004">4Fe-4S</keyword>
<evidence type="ECO:0000256" key="3">
    <source>
        <dbReference type="ARBA" id="ARBA00023004"/>
    </source>
</evidence>
<dbReference type="RefSeq" id="WP_091830295.1">
    <property type="nucleotide sequence ID" value="NZ_FNZK01000005.1"/>
</dbReference>
<dbReference type="STRING" id="84035.SAMN05660742_105118"/>
<dbReference type="AlphaFoldDB" id="A0A1H6XGM2"/>
<dbReference type="GO" id="GO:0046872">
    <property type="term" value="F:metal ion binding"/>
    <property type="evidence" value="ECO:0007669"/>
    <property type="project" value="UniProtKB-KW"/>
</dbReference>
<accession>A0A1H6XGM2</accession>
<keyword evidence="2" id="KW-0479">Metal-binding</keyword>
<evidence type="ECO:0000259" key="5">
    <source>
        <dbReference type="PROSITE" id="PS51379"/>
    </source>
</evidence>
<evidence type="ECO:0000313" key="6">
    <source>
        <dbReference type="EMBL" id="SEJ28243.1"/>
    </source>
</evidence>
<keyword evidence="7" id="KW-1185">Reference proteome</keyword>
<dbReference type="PROSITE" id="PS51379">
    <property type="entry name" value="4FE4S_FER_2"/>
    <property type="match status" value="2"/>
</dbReference>
<dbReference type="Pfam" id="PF12838">
    <property type="entry name" value="Fer4_7"/>
    <property type="match status" value="1"/>
</dbReference>
<sequence length="170" mass="19111">MSKFLKVILKNLIKGPSTIKYPFEDSPAPEKLRGKIVHNADACVACHLCEYVCAGGAIKMQESEDKKGIDFVVWHDTCTFCGLCEYYCPTKAIHLTNDYHTAHLQADKYNYVEKTFVKKQPCTCCGEPIVPISLAMVEQIYGKEGDIRGLSKMCPQCRRKILWKGGVSKL</sequence>
<evidence type="ECO:0000256" key="4">
    <source>
        <dbReference type="ARBA" id="ARBA00023014"/>
    </source>
</evidence>
<gene>
    <name evidence="6" type="ORF">SAMN05660742_105118</name>
</gene>
<dbReference type="GO" id="GO:0016651">
    <property type="term" value="F:oxidoreductase activity, acting on NAD(P)H"/>
    <property type="evidence" value="ECO:0007669"/>
    <property type="project" value="InterPro"/>
</dbReference>
<evidence type="ECO:0000256" key="1">
    <source>
        <dbReference type="ARBA" id="ARBA00022485"/>
    </source>
</evidence>
<keyword evidence="3" id="KW-0408">Iron</keyword>
<dbReference type="InterPro" id="IPR017900">
    <property type="entry name" value="4Fe4S_Fe_S_CS"/>
</dbReference>
<dbReference type="GO" id="GO:0016020">
    <property type="term" value="C:membrane"/>
    <property type="evidence" value="ECO:0007669"/>
    <property type="project" value="InterPro"/>
</dbReference>
<name>A0A1H6XGM2_9FIRM</name>
<evidence type="ECO:0000313" key="7">
    <source>
        <dbReference type="Proteomes" id="UP000199662"/>
    </source>
</evidence>
<dbReference type="PANTHER" id="PTHR10849">
    <property type="entry name" value="NADH DEHYDROGENASE UBIQUINONE IRON-SULFUR PROTEIN 8, MITOCHONDRIAL"/>
    <property type="match status" value="1"/>
</dbReference>
<dbReference type="PROSITE" id="PS00198">
    <property type="entry name" value="4FE4S_FER_1"/>
    <property type="match status" value="1"/>
</dbReference>
<evidence type="ECO:0000256" key="2">
    <source>
        <dbReference type="ARBA" id="ARBA00022723"/>
    </source>
</evidence>
<keyword evidence="4" id="KW-0411">Iron-sulfur</keyword>
<feature type="domain" description="4Fe-4S ferredoxin-type" evidence="5">
    <location>
        <begin position="69"/>
        <end position="98"/>
    </location>
</feature>